<evidence type="ECO:0000313" key="3">
    <source>
        <dbReference type="Proteomes" id="UP000070366"/>
    </source>
</evidence>
<feature type="compositionally biased region" description="Basic and acidic residues" evidence="1">
    <location>
        <begin position="29"/>
        <end position="38"/>
    </location>
</feature>
<organism evidence="2 3">
    <name type="scientific">Christensenella minuta</name>
    <dbReference type="NCBI Taxonomy" id="626937"/>
    <lineage>
        <taxon>Bacteria</taxon>
        <taxon>Bacillati</taxon>
        <taxon>Bacillota</taxon>
        <taxon>Clostridia</taxon>
        <taxon>Christensenellales</taxon>
        <taxon>Christensenellaceae</taxon>
        <taxon>Christensenella</taxon>
    </lineage>
</organism>
<reference evidence="2 3" key="1">
    <citation type="submission" date="2016-02" db="EMBL/GenBank/DDBJ databases">
        <authorList>
            <person name="Wen L."/>
            <person name="He K."/>
            <person name="Yang H."/>
        </authorList>
    </citation>
    <scope>NUCLEOTIDE SEQUENCE [LARGE SCALE GENOMIC DNA]</scope>
    <source>
        <strain evidence="2 3">DSM 22607</strain>
    </source>
</reference>
<dbReference type="EMBL" id="LSZW01000054">
    <property type="protein sequence ID" value="KXK65977.1"/>
    <property type="molecule type" value="Genomic_DNA"/>
</dbReference>
<gene>
    <name evidence="2" type="ORF">HMPREF3293_01269</name>
</gene>
<dbReference type="STRING" id="626937.HMPREF3293_01269"/>
<comment type="caution">
    <text evidence="2">The sequence shown here is derived from an EMBL/GenBank/DDBJ whole genome shotgun (WGS) entry which is preliminary data.</text>
</comment>
<dbReference type="AlphaFoldDB" id="A0A136Q5N9"/>
<keyword evidence="3" id="KW-1185">Reference proteome</keyword>
<feature type="region of interest" description="Disordered" evidence="1">
    <location>
        <begin position="21"/>
        <end position="47"/>
    </location>
</feature>
<protein>
    <submittedName>
        <fullName evidence="2">Uncharacterized protein</fullName>
    </submittedName>
</protein>
<evidence type="ECO:0000256" key="1">
    <source>
        <dbReference type="SAM" id="MobiDB-lite"/>
    </source>
</evidence>
<accession>A0A136Q5N9</accession>
<dbReference type="Proteomes" id="UP000070366">
    <property type="component" value="Unassembled WGS sequence"/>
</dbReference>
<proteinExistence type="predicted"/>
<evidence type="ECO:0000313" key="2">
    <source>
        <dbReference type="EMBL" id="KXK65977.1"/>
    </source>
</evidence>
<name>A0A136Q5N9_9FIRM</name>
<sequence length="47" mass="4923">MTDLHNNGISVTAWGPFSMGIRRKTAGGVDRRGIRQDARAGNAAAAP</sequence>